<keyword evidence="6" id="KW-0812">Transmembrane</keyword>
<dbReference type="SUPFAM" id="SSF53448">
    <property type="entry name" value="Nucleotide-diphospho-sugar transferases"/>
    <property type="match status" value="1"/>
</dbReference>
<evidence type="ECO:0000256" key="11">
    <source>
        <dbReference type="ARBA" id="ARBA00023136"/>
    </source>
</evidence>
<evidence type="ECO:0000256" key="13">
    <source>
        <dbReference type="ARBA" id="ARBA00038949"/>
    </source>
</evidence>
<evidence type="ECO:0000256" key="9">
    <source>
        <dbReference type="ARBA" id="ARBA00022989"/>
    </source>
</evidence>
<dbReference type="PANTHER" id="PTHR10468">
    <property type="entry name" value="PROTEIN O-LINKED-MANNOSE BETA-1,2-N-ACETYLGLUCOSAMINYLTRANSFERASE 1/ALPHA-1,3-MANNOSYL-GLYCOPROTEIN 2-BETA-N-ACETYLGLUCOSAMINYLTRANSFERASE"/>
    <property type="match status" value="1"/>
</dbReference>
<evidence type="ECO:0000256" key="12">
    <source>
        <dbReference type="ARBA" id="ARBA00023211"/>
    </source>
</evidence>
<keyword evidence="10 16" id="KW-0333">Golgi apparatus</keyword>
<keyword evidence="5 17" id="KW-0808">Transferase</keyword>
<evidence type="ECO:0000256" key="16">
    <source>
        <dbReference type="RuleBase" id="RU368119"/>
    </source>
</evidence>
<comment type="similarity">
    <text evidence="3 16">Belongs to the glycosyltransferase 13 family.</text>
</comment>
<organism evidence="17 18">
    <name type="scientific">Micromonas commoda (strain RCC299 / NOUM17 / CCMP2709)</name>
    <name type="common">Picoplanktonic green alga</name>
    <dbReference type="NCBI Taxonomy" id="296587"/>
    <lineage>
        <taxon>Eukaryota</taxon>
        <taxon>Viridiplantae</taxon>
        <taxon>Chlorophyta</taxon>
        <taxon>Mamiellophyceae</taxon>
        <taxon>Mamiellales</taxon>
        <taxon>Mamiellaceae</taxon>
        <taxon>Micromonas</taxon>
    </lineage>
</organism>
<keyword evidence="18" id="KW-1185">Reference proteome</keyword>
<keyword evidence="4 16" id="KW-0328">Glycosyltransferase</keyword>
<protein>
    <recommendedName>
        <fullName evidence="13 16">Alpha-1,3-mannosyl-glycoprotein 2-beta-N-acetylglucosaminyltransferase</fullName>
        <shortName evidence="16">GNT-I</shortName>
        <shortName evidence="16">GlcNAc-T I</shortName>
        <ecNumber evidence="13 16">2.4.1.101</ecNumber>
    </recommendedName>
    <alternativeName>
        <fullName evidence="14 16">N-glycosyl-oligosaccharide-glycoprotein N-acetylglucosaminyltransferase I</fullName>
    </alternativeName>
</protein>
<evidence type="ECO:0000313" key="18">
    <source>
        <dbReference type="Proteomes" id="UP000002009"/>
    </source>
</evidence>
<dbReference type="FunFam" id="3.90.550.10:FF:000090">
    <property type="entry name" value="Alpha-1,3-mannosyl-glycoprotein 2-beta-N-acetylglucosaminyltransferase"/>
    <property type="match status" value="1"/>
</dbReference>
<feature type="non-terminal residue" evidence="17">
    <location>
        <position position="339"/>
    </location>
</feature>
<keyword evidence="7 16" id="KW-0479">Metal-binding</keyword>
<dbReference type="InterPro" id="IPR029044">
    <property type="entry name" value="Nucleotide-diphossugar_trans"/>
</dbReference>
<sequence length="339" mass="39151">AAVVIMACDRADYLERTVASVRAALGVRPGDVDKFPVFISQDGRHKATRAFAEGPKAKDFHWMQHLEDRPPTTRTRFRWDSVAYYRIAAHYKWAMKTLFDDLGYERVIVLEDDMELSPDFFGYFEAAGKVMDADPSVYTVSSWNDNGQKIHVSDERRLYRSDFFPGLGWMLHKALWRELAPKWPDSYWDDWMRLSDVRRGRESIRPEVCRTFNFGEVGSSKGQFFRAYLREIKPASERIDWASQSLAYISNGDAYEDQVRRTLASATIIDSPTQVRLVPPENAATNVYKVIYASERDFNRLAKRFGVFAEWKDGVPRAGYRGVVTFKMYKGRATVMLVP</sequence>
<dbReference type="GO" id="GO:0003827">
    <property type="term" value="F:alpha-1,3-mannosylglycoprotein 2-beta-N-acetylglucosaminyltransferase activity"/>
    <property type="evidence" value="ECO:0007669"/>
    <property type="project" value="UniProtKB-UniRule"/>
</dbReference>
<comment type="subcellular location">
    <subcellularLocation>
        <location evidence="1 16">Golgi apparatus membrane</location>
        <topology evidence="1 16">Single-pass type II membrane protein</topology>
    </subcellularLocation>
</comment>
<dbReference type="PANTHER" id="PTHR10468:SF0">
    <property type="entry name" value="ALPHA-1,3-MANNOSYL-GLYCOPROTEIN 2-BETA-N-ACETYLGLUCOSAMINYLTRANSFERASE"/>
    <property type="match status" value="1"/>
</dbReference>
<dbReference type="OrthoDB" id="440755at2759"/>
<dbReference type="Gene3D" id="3.10.180.20">
    <property type="entry name" value="N-Acetylglucosaminyltransferase I, Domain 2"/>
    <property type="match status" value="1"/>
</dbReference>
<dbReference type="InParanoid" id="C1EGW4"/>
<evidence type="ECO:0000256" key="5">
    <source>
        <dbReference type="ARBA" id="ARBA00022679"/>
    </source>
</evidence>
<dbReference type="Gene3D" id="3.90.550.10">
    <property type="entry name" value="Spore Coat Polysaccharide Biosynthesis Protein SpsA, Chain A"/>
    <property type="match status" value="1"/>
</dbReference>
<dbReference type="STRING" id="296587.C1EGW4"/>
<dbReference type="RefSeq" id="XP_002506141.1">
    <property type="nucleotide sequence ID" value="XM_002506095.1"/>
</dbReference>
<name>C1EGW4_MICCC</name>
<keyword evidence="11" id="KW-0472">Membrane</keyword>
<dbReference type="EC" id="2.4.1.101" evidence="13 16"/>
<evidence type="ECO:0000256" key="6">
    <source>
        <dbReference type="ARBA" id="ARBA00022692"/>
    </source>
</evidence>
<dbReference type="Pfam" id="PF03071">
    <property type="entry name" value="GNT-I"/>
    <property type="match status" value="1"/>
</dbReference>
<dbReference type="InterPro" id="IPR004139">
    <property type="entry name" value="Glyco_trans_13"/>
</dbReference>
<evidence type="ECO:0000256" key="4">
    <source>
        <dbReference type="ARBA" id="ARBA00022676"/>
    </source>
</evidence>
<dbReference type="CAZy" id="GT13">
    <property type="family name" value="Glycosyltransferase Family 13"/>
</dbReference>
<keyword evidence="8 16" id="KW-0735">Signal-anchor</keyword>
<dbReference type="GO" id="GO:0000139">
    <property type="term" value="C:Golgi membrane"/>
    <property type="evidence" value="ECO:0007669"/>
    <property type="project" value="UniProtKB-SubCell"/>
</dbReference>
<gene>
    <name evidence="17" type="ORF">MICPUN_68567</name>
</gene>
<dbReference type="EMBL" id="CP001332">
    <property type="protein sequence ID" value="ACO67399.1"/>
    <property type="molecule type" value="Genomic_DNA"/>
</dbReference>
<comment type="pathway">
    <text evidence="2 16">Protein modification; protein glycosylation.</text>
</comment>
<evidence type="ECO:0000256" key="3">
    <source>
        <dbReference type="ARBA" id="ARBA00006492"/>
    </source>
</evidence>
<dbReference type="UniPathway" id="UPA00378"/>
<dbReference type="AlphaFoldDB" id="C1EGW4"/>
<dbReference type="eggNOG" id="KOG1413">
    <property type="taxonomic scope" value="Eukaryota"/>
</dbReference>
<evidence type="ECO:0000256" key="15">
    <source>
        <dbReference type="ARBA" id="ARBA00049421"/>
    </source>
</evidence>
<dbReference type="OMA" id="KGYDLSW"/>
<dbReference type="InterPro" id="IPR052261">
    <property type="entry name" value="Glycosyltransferase_13"/>
</dbReference>
<evidence type="ECO:0000256" key="14">
    <source>
        <dbReference type="ARBA" id="ARBA00041712"/>
    </source>
</evidence>
<evidence type="ECO:0000256" key="7">
    <source>
        <dbReference type="ARBA" id="ARBA00022723"/>
    </source>
</evidence>
<comment type="cofactor">
    <cofactor evidence="16">
        <name>Mn(2+)</name>
        <dbReference type="ChEBI" id="CHEBI:29035"/>
    </cofactor>
    <text evidence="16">The cofactor is mostly bound to the substrate.</text>
</comment>
<dbReference type="GeneID" id="8248868"/>
<dbReference type="Proteomes" id="UP000002009">
    <property type="component" value="Chromosome 14"/>
</dbReference>
<evidence type="ECO:0000313" key="17">
    <source>
        <dbReference type="EMBL" id="ACO67399.1"/>
    </source>
</evidence>
<reference evidence="17 18" key="1">
    <citation type="journal article" date="2009" name="Science">
        <title>Green evolution and dynamic adaptations revealed by genomes of the marine picoeukaryotes Micromonas.</title>
        <authorList>
            <person name="Worden A.Z."/>
            <person name="Lee J.H."/>
            <person name="Mock T."/>
            <person name="Rouze P."/>
            <person name="Simmons M.P."/>
            <person name="Aerts A.L."/>
            <person name="Allen A.E."/>
            <person name="Cuvelier M.L."/>
            <person name="Derelle E."/>
            <person name="Everett M.V."/>
            <person name="Foulon E."/>
            <person name="Grimwood J."/>
            <person name="Gundlach H."/>
            <person name="Henrissat B."/>
            <person name="Napoli C."/>
            <person name="McDonald S.M."/>
            <person name="Parker M.S."/>
            <person name="Rombauts S."/>
            <person name="Salamov A."/>
            <person name="Von Dassow P."/>
            <person name="Badger J.H."/>
            <person name="Coutinho P.M."/>
            <person name="Demir E."/>
            <person name="Dubchak I."/>
            <person name="Gentemann C."/>
            <person name="Eikrem W."/>
            <person name="Gready J.E."/>
            <person name="John U."/>
            <person name="Lanier W."/>
            <person name="Lindquist E.A."/>
            <person name="Lucas S."/>
            <person name="Mayer K.F."/>
            <person name="Moreau H."/>
            <person name="Not F."/>
            <person name="Otillar R."/>
            <person name="Panaud O."/>
            <person name="Pangilinan J."/>
            <person name="Paulsen I."/>
            <person name="Piegu B."/>
            <person name="Poliakov A."/>
            <person name="Robbens S."/>
            <person name="Schmutz J."/>
            <person name="Toulza E."/>
            <person name="Wyss T."/>
            <person name="Zelensky A."/>
            <person name="Zhou K."/>
            <person name="Armbrust E.V."/>
            <person name="Bhattacharya D."/>
            <person name="Goodenough U.W."/>
            <person name="Van de Peer Y."/>
            <person name="Grigoriev I.V."/>
        </authorList>
    </citation>
    <scope>NUCLEOTIDE SEQUENCE [LARGE SCALE GENOMIC DNA]</scope>
    <source>
        <strain evidence="18">RCC299 / NOUM17</strain>
    </source>
</reference>
<comment type="function">
    <text evidence="16">Initiates complex N-linked carbohydrate formation. Essential for the conversion of high-mannose to hybrid and complex N-glycans.</text>
</comment>
<feature type="non-terminal residue" evidence="17">
    <location>
        <position position="1"/>
    </location>
</feature>
<evidence type="ECO:0000256" key="1">
    <source>
        <dbReference type="ARBA" id="ARBA00004323"/>
    </source>
</evidence>
<evidence type="ECO:0000256" key="2">
    <source>
        <dbReference type="ARBA" id="ARBA00004922"/>
    </source>
</evidence>
<proteinExistence type="inferred from homology"/>
<keyword evidence="9" id="KW-1133">Transmembrane helix</keyword>
<comment type="catalytic activity">
    <reaction evidence="15 16">
        <text>N(4)-(alpha-D-Man-(1-&gt;3)-[alpha-D-Man-(1-&gt;3)-[alpha-D-Man-(1-&gt;6)]-alpha-D-Man-(1-&gt;6)]-beta-D-Man-(1-&gt;4)-beta-D-GlcNAc-(1-&gt;4)-beta-D-GlcNAc)-L-asparaginyl-[protein] (N-glucan mannose isomer 5A1,2) + UDP-N-acetyl-alpha-D-glucosamine = N(4)-{beta-D-GlcNAc-(1-&gt;2)-alpha-D-Man-(1-&gt;3)-[alpha-D-Man-(1-&gt;3)-[alpha-D-Man-(1-&gt;6)]-alpha-D-Man-(1-&gt;6)]-beta-D-Man-(1-&gt;4)-beta-D-GlcNAc-(1-&gt;4)-beta-D-GlcNAc}-L-asparaginyl-[protein] + UDP + H(+)</text>
        <dbReference type="Rhea" id="RHEA:11456"/>
        <dbReference type="Rhea" id="RHEA-COMP:14367"/>
        <dbReference type="Rhea" id="RHEA-COMP:14368"/>
        <dbReference type="ChEBI" id="CHEBI:15378"/>
        <dbReference type="ChEBI" id="CHEBI:57705"/>
        <dbReference type="ChEBI" id="CHEBI:58223"/>
        <dbReference type="ChEBI" id="CHEBI:59087"/>
        <dbReference type="ChEBI" id="CHEBI:60625"/>
        <dbReference type="EC" id="2.4.1.101"/>
    </reaction>
</comment>
<evidence type="ECO:0000256" key="10">
    <source>
        <dbReference type="ARBA" id="ARBA00023034"/>
    </source>
</evidence>
<dbReference type="KEGG" id="mis:MICPUN_68567"/>
<dbReference type="GO" id="GO:0030145">
    <property type="term" value="F:manganese ion binding"/>
    <property type="evidence" value="ECO:0007669"/>
    <property type="project" value="UniProtKB-UniRule"/>
</dbReference>
<evidence type="ECO:0000256" key="8">
    <source>
        <dbReference type="ARBA" id="ARBA00022968"/>
    </source>
</evidence>
<accession>C1EGW4</accession>
<dbReference type="FunCoup" id="C1EGW4">
    <property type="interactions" value="1470"/>
</dbReference>
<keyword evidence="12 16" id="KW-0464">Manganese</keyword>